<protein>
    <submittedName>
        <fullName evidence="1">Uncharacterized protein</fullName>
    </submittedName>
</protein>
<proteinExistence type="predicted"/>
<dbReference type="InterPro" id="IPR012442">
    <property type="entry name" value="DUF1645_plant"/>
</dbReference>
<sequence>MLRVQALSILCTPYPFLDFHGLDHIPDKLDPECSIKQDISGDTFIYFDEFSSNQYNLDPNGNTNEKINNDTSLDLEGFTPVQDKIDLCCSTKQKIHNNDEENIEEQEISFTGANFQGIRIFSDDLFENGKLRTLLPHFDQSLFYTSTPNNVASHIRPPLKKIFINNSISPQYGTDDPIPDKVDIECSIKQDISNDTFIDFDEFSSNRDNLDPYGNTNEKINNDTSLDLEGFTPVQDKIDLCCNTKQKIHNNDEQEFSFPDATFQGIRIFADDLFENGKLRTLLPHFVQSCFDTSTPNNVASHIRPPKKKIFINNSINPQSRPDGNSKETQNEFLENITLVEMLESKEHCKKSNSTGSSKLWRFRQNMDLRCNTDNRDSLVILNSSVPKNHVKTKVESIVIKKRKEEQPKKALSTYEKLYLTNKKRKGSNKQRSFLPYKHQLFGFFTNMNGLSRNLHPF</sequence>
<keyword evidence="2" id="KW-1185">Reference proteome</keyword>
<dbReference type="PANTHER" id="PTHR33095">
    <property type="entry name" value="OS07G0619500 PROTEIN"/>
    <property type="match status" value="1"/>
</dbReference>
<name>A0A9D4XJ08_PEA</name>
<reference evidence="1 2" key="1">
    <citation type="journal article" date="2022" name="Nat. Genet.">
        <title>Improved pea reference genome and pan-genome highlight genomic features and evolutionary characteristics.</title>
        <authorList>
            <person name="Yang T."/>
            <person name="Liu R."/>
            <person name="Luo Y."/>
            <person name="Hu S."/>
            <person name="Wang D."/>
            <person name="Wang C."/>
            <person name="Pandey M.K."/>
            <person name="Ge S."/>
            <person name="Xu Q."/>
            <person name="Li N."/>
            <person name="Li G."/>
            <person name="Huang Y."/>
            <person name="Saxena R.K."/>
            <person name="Ji Y."/>
            <person name="Li M."/>
            <person name="Yan X."/>
            <person name="He Y."/>
            <person name="Liu Y."/>
            <person name="Wang X."/>
            <person name="Xiang C."/>
            <person name="Varshney R.K."/>
            <person name="Ding H."/>
            <person name="Gao S."/>
            <person name="Zong X."/>
        </authorList>
    </citation>
    <scope>NUCLEOTIDE SEQUENCE [LARGE SCALE GENOMIC DNA]</scope>
    <source>
        <strain evidence="1 2">cv. Zhongwan 6</strain>
    </source>
</reference>
<accession>A0A9D4XJ08</accession>
<evidence type="ECO:0000313" key="2">
    <source>
        <dbReference type="Proteomes" id="UP001058974"/>
    </source>
</evidence>
<gene>
    <name evidence="1" type="ORF">KIW84_043694</name>
</gene>
<comment type="caution">
    <text evidence="1">The sequence shown here is derived from an EMBL/GenBank/DDBJ whole genome shotgun (WGS) entry which is preliminary data.</text>
</comment>
<dbReference type="EMBL" id="JAMSHJ010000004">
    <property type="protein sequence ID" value="KAI5419626.1"/>
    <property type="molecule type" value="Genomic_DNA"/>
</dbReference>
<organism evidence="1 2">
    <name type="scientific">Pisum sativum</name>
    <name type="common">Garden pea</name>
    <name type="synonym">Lathyrus oleraceus</name>
    <dbReference type="NCBI Taxonomy" id="3888"/>
    <lineage>
        <taxon>Eukaryota</taxon>
        <taxon>Viridiplantae</taxon>
        <taxon>Streptophyta</taxon>
        <taxon>Embryophyta</taxon>
        <taxon>Tracheophyta</taxon>
        <taxon>Spermatophyta</taxon>
        <taxon>Magnoliopsida</taxon>
        <taxon>eudicotyledons</taxon>
        <taxon>Gunneridae</taxon>
        <taxon>Pentapetalae</taxon>
        <taxon>rosids</taxon>
        <taxon>fabids</taxon>
        <taxon>Fabales</taxon>
        <taxon>Fabaceae</taxon>
        <taxon>Papilionoideae</taxon>
        <taxon>50 kb inversion clade</taxon>
        <taxon>NPAAA clade</taxon>
        <taxon>Hologalegina</taxon>
        <taxon>IRL clade</taxon>
        <taxon>Fabeae</taxon>
        <taxon>Lathyrus</taxon>
    </lineage>
</organism>
<dbReference type="Proteomes" id="UP001058974">
    <property type="component" value="Chromosome 4"/>
</dbReference>
<dbReference type="Pfam" id="PF07816">
    <property type="entry name" value="DUF1645"/>
    <property type="match status" value="1"/>
</dbReference>
<dbReference type="Gramene" id="Psat04G0369400-T1">
    <property type="protein sequence ID" value="KAI5419626.1"/>
    <property type="gene ID" value="KIW84_043694"/>
</dbReference>
<dbReference type="AlphaFoldDB" id="A0A9D4XJ08"/>
<evidence type="ECO:0000313" key="1">
    <source>
        <dbReference type="EMBL" id="KAI5419626.1"/>
    </source>
</evidence>
<dbReference type="PANTHER" id="PTHR33095:SF114">
    <property type="entry name" value="DUF1645 FAMILY PROTEIN"/>
    <property type="match status" value="1"/>
</dbReference>